<evidence type="ECO:0000313" key="2">
    <source>
        <dbReference type="Proteomes" id="UP000485058"/>
    </source>
</evidence>
<dbReference type="Proteomes" id="UP000485058">
    <property type="component" value="Unassembled WGS sequence"/>
</dbReference>
<reference evidence="1 2" key="1">
    <citation type="submission" date="2020-02" db="EMBL/GenBank/DDBJ databases">
        <title>Draft genome sequence of Haematococcus lacustris strain NIES-144.</title>
        <authorList>
            <person name="Morimoto D."/>
            <person name="Nakagawa S."/>
            <person name="Yoshida T."/>
            <person name="Sawayama S."/>
        </authorList>
    </citation>
    <scope>NUCLEOTIDE SEQUENCE [LARGE SCALE GENOMIC DNA]</scope>
    <source>
        <strain evidence="1 2">NIES-144</strain>
    </source>
</reference>
<evidence type="ECO:0000313" key="1">
    <source>
        <dbReference type="EMBL" id="GFH26645.1"/>
    </source>
</evidence>
<name>A0A699ZXA9_HAELA</name>
<protein>
    <submittedName>
        <fullName evidence="1">Inosine xanthosine triphosphatase</fullName>
    </submittedName>
</protein>
<dbReference type="InterPro" id="IPR029001">
    <property type="entry name" value="ITPase-like_fam"/>
</dbReference>
<accession>A0A699ZXA9</accession>
<comment type="caution">
    <text evidence="1">The sequence shown here is derived from an EMBL/GenBank/DDBJ whole genome shotgun (WGS) entry which is preliminary data.</text>
</comment>
<feature type="non-terminal residue" evidence="1">
    <location>
        <position position="1"/>
    </location>
</feature>
<keyword evidence="2" id="KW-1185">Reference proteome</keyword>
<dbReference type="AlphaFoldDB" id="A0A699ZXA9"/>
<proteinExistence type="predicted"/>
<dbReference type="EMBL" id="BLLF01003190">
    <property type="protein sequence ID" value="GFH26645.1"/>
    <property type="molecule type" value="Genomic_DNA"/>
</dbReference>
<feature type="non-terminal residue" evidence="1">
    <location>
        <position position="48"/>
    </location>
</feature>
<gene>
    <name evidence="1" type="ORF">HaLaN_24824</name>
</gene>
<dbReference type="Gene3D" id="3.90.950.10">
    <property type="match status" value="1"/>
</dbReference>
<sequence>MECFAWAVAEHGSTGAESVARSAAFVLPDVLTELVEDLGQELGHADAK</sequence>
<organism evidence="1 2">
    <name type="scientific">Haematococcus lacustris</name>
    <name type="common">Green alga</name>
    <name type="synonym">Haematococcus pluvialis</name>
    <dbReference type="NCBI Taxonomy" id="44745"/>
    <lineage>
        <taxon>Eukaryota</taxon>
        <taxon>Viridiplantae</taxon>
        <taxon>Chlorophyta</taxon>
        <taxon>core chlorophytes</taxon>
        <taxon>Chlorophyceae</taxon>
        <taxon>CS clade</taxon>
        <taxon>Chlamydomonadales</taxon>
        <taxon>Haematococcaceae</taxon>
        <taxon>Haematococcus</taxon>
    </lineage>
</organism>